<evidence type="ECO:0000313" key="3">
    <source>
        <dbReference type="EMBL" id="RAP02730.1"/>
    </source>
</evidence>
<feature type="compositionally biased region" description="Basic residues" evidence="1">
    <location>
        <begin position="106"/>
        <end position="118"/>
    </location>
</feature>
<evidence type="ECO:0000313" key="4">
    <source>
        <dbReference type="Proteomes" id="UP000248557"/>
    </source>
</evidence>
<feature type="region of interest" description="Disordered" evidence="1">
    <location>
        <begin position="106"/>
        <end position="126"/>
    </location>
</feature>
<dbReference type="InterPro" id="IPR011033">
    <property type="entry name" value="PRC_barrel-like_sf"/>
</dbReference>
<comment type="caution">
    <text evidence="3">The sequence shown here is derived from an EMBL/GenBank/DDBJ whole genome shotgun (WGS) entry which is preliminary data.</text>
</comment>
<dbReference type="Proteomes" id="UP000248557">
    <property type="component" value="Unassembled WGS sequence"/>
</dbReference>
<dbReference type="AlphaFoldDB" id="A0A328Q7L3"/>
<dbReference type="Gene3D" id="2.30.30.240">
    <property type="entry name" value="PRC-barrel domain"/>
    <property type="match status" value="1"/>
</dbReference>
<feature type="domain" description="PRC-barrel" evidence="2">
    <location>
        <begin position="3"/>
        <end position="95"/>
    </location>
</feature>
<dbReference type="SUPFAM" id="SSF50346">
    <property type="entry name" value="PRC-barrel domain"/>
    <property type="match status" value="1"/>
</dbReference>
<dbReference type="PANTHER" id="PTHR38137">
    <property type="entry name" value="PRC-BARREL DOMAIN PROTEIN"/>
    <property type="match status" value="1"/>
</dbReference>
<dbReference type="RefSeq" id="WP_011406729.1">
    <property type="nucleotide sequence ID" value="NZ_CATZNA010000055.1"/>
</dbReference>
<dbReference type="Pfam" id="PF05239">
    <property type="entry name" value="PRC"/>
    <property type="match status" value="1"/>
</dbReference>
<dbReference type="PANTHER" id="PTHR38137:SF1">
    <property type="entry name" value="PRC-BARREL DOMAIN-CONTAINING PROTEIN"/>
    <property type="match status" value="1"/>
</dbReference>
<name>A0A328Q7L3_9EURY</name>
<accession>A0A328Q7L3</accession>
<gene>
    <name evidence="3" type="ORF">CA615_05720</name>
</gene>
<dbReference type="GeneID" id="3855544"/>
<evidence type="ECO:0000259" key="2">
    <source>
        <dbReference type="Pfam" id="PF05239"/>
    </source>
</evidence>
<proteinExistence type="predicted"/>
<sequence length="126" mass="14314">MVNLSTFYNLNIYNTEGKYVGKVTEVVLNIKKGRISFFKTKALTEDNKNVGLRDVLRNSMRLVPDEEVGPVKTEGIIDIPYEIVSAVGDIIIIDQEKFVQYQAAQQKKKAVPQRKKSPITKPMQKN</sequence>
<evidence type="ECO:0000256" key="1">
    <source>
        <dbReference type="SAM" id="MobiDB-lite"/>
    </source>
</evidence>
<reference evidence="3 4" key="1">
    <citation type="submission" date="2017-05" db="EMBL/GenBank/DDBJ databases">
        <title>Host range expansion of the Methanosphaera genus to humans and monogastric animals involves recent and extensive reduction in genome content.</title>
        <authorList>
            <person name="Hoedt E.C."/>
            <person name="Volmer J.G."/>
            <person name="Parks D.H."/>
            <person name="Rosewarne C.P."/>
            <person name="Denman S.E."/>
            <person name="Mcsweeney C.S."/>
            <person name="O Cuiv P."/>
            <person name="Hugenholtz P."/>
            <person name="Tyson G.W."/>
            <person name="Morrison M."/>
        </authorList>
    </citation>
    <scope>NUCLEOTIDE SEQUENCE [LARGE SCALE GENOMIC DNA]</scope>
    <source>
        <strain evidence="3 4">PA5</strain>
    </source>
</reference>
<protein>
    <submittedName>
        <fullName evidence="3">Photosystem reaction center subunit H</fullName>
    </submittedName>
</protein>
<dbReference type="OMA" id="QAIGDIM"/>
<organism evidence="3 4">
    <name type="scientific">Methanosphaera stadtmanae</name>
    <dbReference type="NCBI Taxonomy" id="2317"/>
    <lineage>
        <taxon>Archaea</taxon>
        <taxon>Methanobacteriati</taxon>
        <taxon>Methanobacteriota</taxon>
        <taxon>Methanomada group</taxon>
        <taxon>Methanobacteria</taxon>
        <taxon>Methanobacteriales</taxon>
        <taxon>Methanobacteriaceae</taxon>
        <taxon>Methanosphaera</taxon>
    </lineage>
</organism>
<dbReference type="InterPro" id="IPR027275">
    <property type="entry name" value="PRC-brl_dom"/>
</dbReference>
<dbReference type="EMBL" id="NGJK01000077">
    <property type="protein sequence ID" value="RAP02730.1"/>
    <property type="molecule type" value="Genomic_DNA"/>
</dbReference>